<evidence type="ECO:0000256" key="3">
    <source>
        <dbReference type="ARBA" id="ARBA00022741"/>
    </source>
</evidence>
<dbReference type="Gene3D" id="3.40.50.300">
    <property type="entry name" value="P-loop containing nucleotide triphosphate hydrolases"/>
    <property type="match status" value="1"/>
</dbReference>
<dbReference type="AlphaFoldDB" id="A0A3S0XLD6"/>
<organism evidence="6 7">
    <name type="scientific">Azospirillum doebereinerae</name>
    <dbReference type="NCBI Taxonomy" id="92933"/>
    <lineage>
        <taxon>Bacteria</taxon>
        <taxon>Pseudomonadati</taxon>
        <taxon>Pseudomonadota</taxon>
        <taxon>Alphaproteobacteria</taxon>
        <taxon>Rhodospirillales</taxon>
        <taxon>Azospirillaceae</taxon>
        <taxon>Azospirillum</taxon>
    </lineage>
</organism>
<dbReference type="EMBL" id="RZIJ01000015">
    <property type="protein sequence ID" value="RUQ68123.1"/>
    <property type="molecule type" value="Genomic_DNA"/>
</dbReference>
<dbReference type="InterPro" id="IPR027417">
    <property type="entry name" value="P-loop_NTPase"/>
</dbReference>
<comment type="caution">
    <text evidence="6">The sequence shown here is derived from an EMBL/GenBank/DDBJ whole genome shotgun (WGS) entry which is preliminary data.</text>
</comment>
<dbReference type="InterPro" id="IPR003439">
    <property type="entry name" value="ABC_transporter-like_ATP-bd"/>
</dbReference>
<dbReference type="InterPro" id="IPR050166">
    <property type="entry name" value="ABC_transporter_ATP-bind"/>
</dbReference>
<gene>
    <name evidence="6" type="ORF">EJ913_18615</name>
</gene>
<dbReference type="InterPro" id="IPR017871">
    <property type="entry name" value="ABC_transporter-like_CS"/>
</dbReference>
<evidence type="ECO:0000259" key="5">
    <source>
        <dbReference type="PROSITE" id="PS50893"/>
    </source>
</evidence>
<evidence type="ECO:0000313" key="7">
    <source>
        <dbReference type="Proteomes" id="UP000280346"/>
    </source>
</evidence>
<dbReference type="GO" id="GO:0016887">
    <property type="term" value="F:ATP hydrolysis activity"/>
    <property type="evidence" value="ECO:0007669"/>
    <property type="project" value="InterPro"/>
</dbReference>
<dbReference type="GO" id="GO:0005524">
    <property type="term" value="F:ATP binding"/>
    <property type="evidence" value="ECO:0007669"/>
    <property type="project" value="UniProtKB-KW"/>
</dbReference>
<keyword evidence="3" id="KW-0547">Nucleotide-binding</keyword>
<dbReference type="RefSeq" id="WP_127000591.1">
    <property type="nucleotide sequence ID" value="NZ_JBNPXW010000013.1"/>
</dbReference>
<evidence type="ECO:0000256" key="4">
    <source>
        <dbReference type="ARBA" id="ARBA00022840"/>
    </source>
</evidence>
<name>A0A3S0XLD6_9PROT</name>
<dbReference type="SUPFAM" id="SSF52540">
    <property type="entry name" value="P-loop containing nucleoside triphosphate hydrolases"/>
    <property type="match status" value="1"/>
</dbReference>
<reference evidence="6 7" key="1">
    <citation type="submission" date="2018-12" db="EMBL/GenBank/DDBJ databases">
        <authorList>
            <person name="Yang Y."/>
        </authorList>
    </citation>
    <scope>NUCLEOTIDE SEQUENCE [LARGE SCALE GENOMIC DNA]</scope>
    <source>
        <strain evidence="6 7">GSF71</strain>
    </source>
</reference>
<dbReference type="PANTHER" id="PTHR42788:SF13">
    <property type="entry name" value="ALIPHATIC SULFONATES IMPORT ATP-BINDING PROTEIN SSUB"/>
    <property type="match status" value="1"/>
</dbReference>
<keyword evidence="4 6" id="KW-0067">ATP-binding</keyword>
<sequence length="260" mass="28458">MPAPLLSVQNLGHRYRHRAELVLRDVSFDVGAGEAVAVVGRSGCGKSTLLHLIAGLAQPTAGTVHIHGEPVRKPSARWVVMFQQPLLYPWMTAFENTALGPRFAGRRREAPKLVGDLLALVNMADYAGTNVQRLSGGQQQRIALARSLAAQPEILMLDEPFSALDTFTRRALQVEVRAIAKRLGITLLLVTHDIDEAVLMADRALVMDARPGRIRADLAFHHLPDERAIDDPAVQFERGRLLAALGETTQAPQPGDFHQI</sequence>
<evidence type="ECO:0000313" key="6">
    <source>
        <dbReference type="EMBL" id="RUQ68123.1"/>
    </source>
</evidence>
<feature type="domain" description="ABC transporter" evidence="5">
    <location>
        <begin position="6"/>
        <end position="236"/>
    </location>
</feature>
<dbReference type="OrthoDB" id="9802264at2"/>
<comment type="similarity">
    <text evidence="1">Belongs to the ABC transporter superfamily.</text>
</comment>
<keyword evidence="2" id="KW-0813">Transport</keyword>
<accession>A0A3S0XLD6</accession>
<proteinExistence type="inferred from homology"/>
<dbReference type="PROSITE" id="PS50893">
    <property type="entry name" value="ABC_TRANSPORTER_2"/>
    <property type="match status" value="1"/>
</dbReference>
<evidence type="ECO:0000256" key="2">
    <source>
        <dbReference type="ARBA" id="ARBA00022448"/>
    </source>
</evidence>
<keyword evidence="7" id="KW-1185">Reference proteome</keyword>
<dbReference type="PANTHER" id="PTHR42788">
    <property type="entry name" value="TAURINE IMPORT ATP-BINDING PROTEIN-RELATED"/>
    <property type="match status" value="1"/>
</dbReference>
<dbReference type="PROSITE" id="PS00211">
    <property type="entry name" value="ABC_TRANSPORTER_1"/>
    <property type="match status" value="1"/>
</dbReference>
<dbReference type="Pfam" id="PF00005">
    <property type="entry name" value="ABC_tran"/>
    <property type="match status" value="1"/>
</dbReference>
<evidence type="ECO:0000256" key="1">
    <source>
        <dbReference type="ARBA" id="ARBA00005417"/>
    </source>
</evidence>
<dbReference type="Proteomes" id="UP000280346">
    <property type="component" value="Unassembled WGS sequence"/>
</dbReference>
<dbReference type="InterPro" id="IPR003593">
    <property type="entry name" value="AAA+_ATPase"/>
</dbReference>
<dbReference type="SMART" id="SM00382">
    <property type="entry name" value="AAA"/>
    <property type="match status" value="1"/>
</dbReference>
<protein>
    <submittedName>
        <fullName evidence="6">ABC transporter ATP-binding protein</fullName>
    </submittedName>
</protein>